<keyword evidence="1" id="KW-0812">Transmembrane</keyword>
<keyword evidence="1" id="KW-1133">Transmembrane helix</keyword>
<dbReference type="EMBL" id="CCAG010019210">
    <property type="status" value="NOT_ANNOTATED_CDS"/>
    <property type="molecule type" value="Genomic_DNA"/>
</dbReference>
<keyword evidence="3" id="KW-1185">Reference proteome</keyword>
<proteinExistence type="predicted"/>
<protein>
    <submittedName>
        <fullName evidence="2">Uncharacterized protein</fullName>
    </submittedName>
</protein>
<dbReference type="Proteomes" id="UP000092444">
    <property type="component" value="Unassembled WGS sequence"/>
</dbReference>
<dbReference type="EnsemblMetazoa" id="GMOY014225.R1384">
    <property type="protein sequence ID" value="GMOY014225.P1384"/>
    <property type="gene ID" value="GMOY014225"/>
</dbReference>
<organism evidence="2 3">
    <name type="scientific">Glossina morsitans morsitans</name>
    <name type="common">Savannah tsetse fly</name>
    <dbReference type="NCBI Taxonomy" id="37546"/>
    <lineage>
        <taxon>Eukaryota</taxon>
        <taxon>Metazoa</taxon>
        <taxon>Ecdysozoa</taxon>
        <taxon>Arthropoda</taxon>
        <taxon>Hexapoda</taxon>
        <taxon>Insecta</taxon>
        <taxon>Pterygota</taxon>
        <taxon>Neoptera</taxon>
        <taxon>Endopterygota</taxon>
        <taxon>Diptera</taxon>
        <taxon>Brachycera</taxon>
        <taxon>Muscomorpha</taxon>
        <taxon>Hippoboscoidea</taxon>
        <taxon>Glossinidae</taxon>
        <taxon>Glossina</taxon>
    </lineage>
</organism>
<evidence type="ECO:0000313" key="2">
    <source>
        <dbReference type="EnsemblMetazoa" id="GMOY014225.P1384"/>
    </source>
</evidence>
<evidence type="ECO:0000256" key="1">
    <source>
        <dbReference type="SAM" id="Phobius"/>
    </source>
</evidence>
<reference evidence="2" key="1">
    <citation type="submission" date="2025-05" db="UniProtKB">
        <authorList>
            <consortium name="EnsemblMetazoa"/>
        </authorList>
    </citation>
    <scope>IDENTIFICATION</scope>
    <source>
        <strain evidence="2">Yale</strain>
    </source>
</reference>
<sequence length="83" mass="9680">MTASEINEPKLKMFLFGKAQLLSVYASLWACGLIDWHIFNTALRAETSSDSTKFEDDSVLRPEQYQKHHIDEQTCLDRFRISR</sequence>
<evidence type="ECO:0000313" key="3">
    <source>
        <dbReference type="Proteomes" id="UP000092444"/>
    </source>
</evidence>
<feature type="transmembrane region" description="Helical" evidence="1">
    <location>
        <begin position="21"/>
        <end position="39"/>
    </location>
</feature>
<accession>A0ABK9NG98</accession>
<keyword evidence="1" id="KW-0472">Membrane</keyword>
<name>A0ABK9NG98_GLOMM</name>